<evidence type="ECO:0000256" key="1">
    <source>
        <dbReference type="SAM" id="MobiDB-lite"/>
    </source>
</evidence>
<dbReference type="InterPro" id="IPR025724">
    <property type="entry name" value="GAG-pre-integrase_dom"/>
</dbReference>
<dbReference type="InterPro" id="IPR013103">
    <property type="entry name" value="RVT_2"/>
</dbReference>
<feature type="domain" description="Retrovirus-related Pol polyprotein from transposon TNT 1-94-like beta-barrel" evidence="4">
    <location>
        <begin position="96"/>
        <end position="167"/>
    </location>
</feature>
<dbReference type="InterPro" id="IPR054722">
    <property type="entry name" value="PolX-like_BBD"/>
</dbReference>
<sequence>MALRAVLMKTSLRPRNTARPVNTAHPITTVYSARPMPRVVNTAKPNLAVVNAVRVNQINVVKASACWVWRSTKLNSASITLKKHNYGHPQKEDQGYVDSGCPRHMTGNMSYLSDFKEFDRGYVTFGGGAKRGTGKGTLKTGKLDFKDVYFVKELQFNLFSVSQMCDKKNSVLFTNTGCFVLSLDFKLADESQVLLKVPRKNNMYIVDMKNIVPKESLTCLVIKATLDELMLWHRRLGHVKFKPINKLVKENIMRGLPTKRFENDQTCVTSLKRKRHKASCKSKVQNSITQPLFMLHMDLFSLTSVQKKVLVRVMLASDAEKKDDDGVTKESGINDQERPKNITTALLEATYADLFGDETKVDMSNITTTYLVPSTLNTRIHKDHSLDHVIGEVQSSVQTRRMTKTTNKQGFISAIYEGKTHEDLHTCLFVCFLSQGEPNKVCILVDLPYGKRAIETKWIYRNKKDERVARIKAIRLFLAYASFKDFVVYQMDVKNSFLYGKIEKEVYVCQPPGFEDLEFPDKVYKTASTPMETLKPLLKDENAKDDSPFDLEAYTDSDYAGASLDKKFTTEEKLEGSEGFYQIVDFLNATHIRIPIRKETEVPQPSSPPHANIADEAAFACVDKVDSLEKDLKQTNQIYGVAYTKLIKKVKKLEKTVKSSQARRRERIVVSDDEDDLKDSSKQERKIAAIDQDPAISLVQHDAEIQGRNGHDMEVDTVEPVYTASAAVTTVSITVSTASPTRVSTVDDITMAETLVYIRKSATKDKEAAMRLQAEIDEEDKQRISKVHETASSFNIEEWEDIRVRAEADEEPEAKRNKPITQDQQRTYMSNYIKHMTNYKLQQLKKLSFDEIKDLFEITIRRVNTFVPMETEVRRAVPELVADSSQAAVRKAGVLEEMMNIEALQTKYPIIDWEVYTKDSRNIVRWKMNFFKGYSCRQKDQEDEVFGSILLEQKVEMHRGIAQDKVENPDPQSAPQVLPSFEEYILPVTYPEEVEETLGTPIEVEPLDKTQLEDLGLNTYNHDLPCSSREVPSFDEPEPQPQPLTNCPSLNVSLGEEKGLELPIKPHSPDSFRIKVVDNMTIHTSPSPHMASFHPKDTYCYYHPCIDDPKK</sequence>
<feature type="region of interest" description="Disordered" evidence="1">
    <location>
        <begin position="1026"/>
        <end position="1051"/>
    </location>
</feature>
<comment type="caution">
    <text evidence="5">The sequence shown here is derived from an EMBL/GenBank/DDBJ whole genome shotgun (WGS) entry which is preliminary data.</text>
</comment>
<dbReference type="Pfam" id="PF13976">
    <property type="entry name" value="gag_pre-integrs"/>
    <property type="match status" value="1"/>
</dbReference>
<accession>A0A699GLG0</accession>
<dbReference type="Pfam" id="PF07727">
    <property type="entry name" value="RVT_2"/>
    <property type="match status" value="1"/>
</dbReference>
<protein>
    <submittedName>
        <fullName evidence="5">Putative ribonuclease H-like domain-containing protein</fullName>
    </submittedName>
</protein>
<gene>
    <name evidence="5" type="ORF">Tci_000893</name>
</gene>
<reference evidence="5" key="1">
    <citation type="journal article" date="2019" name="Sci. Rep.">
        <title>Draft genome of Tanacetum cinerariifolium, the natural source of mosquito coil.</title>
        <authorList>
            <person name="Yamashiro T."/>
            <person name="Shiraishi A."/>
            <person name="Satake H."/>
            <person name="Nakayama K."/>
        </authorList>
    </citation>
    <scope>NUCLEOTIDE SEQUENCE</scope>
</reference>
<feature type="domain" description="Reverse transcriptase Ty1/copia-type" evidence="2">
    <location>
        <begin position="468"/>
        <end position="525"/>
    </location>
</feature>
<name>A0A699GLG0_TANCI</name>
<evidence type="ECO:0000259" key="3">
    <source>
        <dbReference type="Pfam" id="PF13976"/>
    </source>
</evidence>
<evidence type="ECO:0000259" key="4">
    <source>
        <dbReference type="Pfam" id="PF22936"/>
    </source>
</evidence>
<proteinExistence type="predicted"/>
<dbReference type="Pfam" id="PF22936">
    <property type="entry name" value="Pol_BBD"/>
    <property type="match status" value="1"/>
</dbReference>
<dbReference type="AlphaFoldDB" id="A0A699GLG0"/>
<evidence type="ECO:0000259" key="2">
    <source>
        <dbReference type="Pfam" id="PF07727"/>
    </source>
</evidence>
<dbReference type="EMBL" id="BKCJ010000029">
    <property type="protein sequence ID" value="GEU28915.1"/>
    <property type="molecule type" value="Genomic_DNA"/>
</dbReference>
<feature type="domain" description="GAG-pre-integrase" evidence="3">
    <location>
        <begin position="202"/>
        <end position="274"/>
    </location>
</feature>
<organism evidence="5">
    <name type="scientific">Tanacetum cinerariifolium</name>
    <name type="common">Dalmatian daisy</name>
    <name type="synonym">Chrysanthemum cinerariifolium</name>
    <dbReference type="NCBI Taxonomy" id="118510"/>
    <lineage>
        <taxon>Eukaryota</taxon>
        <taxon>Viridiplantae</taxon>
        <taxon>Streptophyta</taxon>
        <taxon>Embryophyta</taxon>
        <taxon>Tracheophyta</taxon>
        <taxon>Spermatophyta</taxon>
        <taxon>Magnoliopsida</taxon>
        <taxon>eudicotyledons</taxon>
        <taxon>Gunneridae</taxon>
        <taxon>Pentapetalae</taxon>
        <taxon>asterids</taxon>
        <taxon>campanulids</taxon>
        <taxon>Asterales</taxon>
        <taxon>Asteraceae</taxon>
        <taxon>Asteroideae</taxon>
        <taxon>Anthemideae</taxon>
        <taxon>Anthemidinae</taxon>
        <taxon>Tanacetum</taxon>
    </lineage>
</organism>
<evidence type="ECO:0000313" key="5">
    <source>
        <dbReference type="EMBL" id="GEU28915.1"/>
    </source>
</evidence>